<dbReference type="AlphaFoldDB" id="A0A7Z2S7H9"/>
<evidence type="ECO:0000313" key="3">
    <source>
        <dbReference type="Proteomes" id="UP000464468"/>
    </source>
</evidence>
<dbReference type="EMBL" id="CP047895">
    <property type="protein sequence ID" value="QHL90361.1"/>
    <property type="molecule type" value="Genomic_DNA"/>
</dbReference>
<feature type="compositionally biased region" description="Basic and acidic residues" evidence="1">
    <location>
        <begin position="1"/>
        <end position="11"/>
    </location>
</feature>
<name>A0A7Z2S7H9_9SPHN</name>
<reference evidence="2 3" key="1">
    <citation type="submission" date="2020-01" db="EMBL/GenBank/DDBJ databases">
        <title>Sphingomonas sp. C33 whole genome sequece.</title>
        <authorList>
            <person name="Park C."/>
        </authorList>
    </citation>
    <scope>NUCLEOTIDE SEQUENCE [LARGE SCALE GENOMIC DNA]</scope>
    <source>
        <strain evidence="2 3">C33</strain>
    </source>
</reference>
<protein>
    <submittedName>
        <fullName evidence="2">Uncharacterized protein</fullName>
    </submittedName>
</protein>
<evidence type="ECO:0000313" key="2">
    <source>
        <dbReference type="EMBL" id="QHL90361.1"/>
    </source>
</evidence>
<dbReference type="KEGG" id="schy:GVO57_05305"/>
<feature type="region of interest" description="Disordered" evidence="1">
    <location>
        <begin position="1"/>
        <end position="23"/>
    </location>
</feature>
<organism evidence="2 3">
    <name type="scientific">Sphingomonas changnyeongensis</name>
    <dbReference type="NCBI Taxonomy" id="2698679"/>
    <lineage>
        <taxon>Bacteria</taxon>
        <taxon>Pseudomonadati</taxon>
        <taxon>Pseudomonadota</taxon>
        <taxon>Alphaproteobacteria</taxon>
        <taxon>Sphingomonadales</taxon>
        <taxon>Sphingomonadaceae</taxon>
        <taxon>Sphingomonas</taxon>
    </lineage>
</organism>
<keyword evidence="3" id="KW-1185">Reference proteome</keyword>
<accession>A0A7Z2S7H9</accession>
<proteinExistence type="predicted"/>
<sequence>MPVRRVRDGLERPGGGHLSDWPGDEGVARPIAFRATMARPISSITGRFFPAHSLFRSRRDIDADCAVAGDCRADRSVPEAEALGVQLARLGSLASVLPVLELKETDELLESMPGLAAGERLKLRMVAHRVAVEGSERLLRAEGRALAERLSIADLRALIAFAESAPAQRMRAAEPAVTIATMEAMRGFAYKEEVIKAFCKETGKACPQK</sequence>
<evidence type="ECO:0000256" key="1">
    <source>
        <dbReference type="SAM" id="MobiDB-lite"/>
    </source>
</evidence>
<gene>
    <name evidence="2" type="ORF">GVO57_05305</name>
</gene>
<dbReference type="Proteomes" id="UP000464468">
    <property type="component" value="Chromosome"/>
</dbReference>